<keyword evidence="2" id="KW-0449">Lipoprotein</keyword>
<protein>
    <submittedName>
        <fullName evidence="2">Putative periplasmic lipoprotein</fullName>
    </submittedName>
</protein>
<keyword evidence="1" id="KW-0472">Membrane</keyword>
<keyword evidence="1" id="KW-0812">Transmembrane</keyword>
<keyword evidence="1" id="KW-1133">Transmembrane helix</keyword>
<organism evidence="2">
    <name type="scientific">Siphoviridae sp. ctAUQ2</name>
    <dbReference type="NCBI Taxonomy" id="2826182"/>
    <lineage>
        <taxon>Viruses</taxon>
        <taxon>Duplodnaviria</taxon>
        <taxon>Heunggongvirae</taxon>
        <taxon>Uroviricota</taxon>
        <taxon>Caudoviricetes</taxon>
    </lineage>
</organism>
<name>A0A8S5MYN7_9CAUD</name>
<feature type="transmembrane region" description="Helical" evidence="1">
    <location>
        <begin position="40"/>
        <end position="57"/>
    </location>
</feature>
<evidence type="ECO:0000256" key="1">
    <source>
        <dbReference type="SAM" id="Phobius"/>
    </source>
</evidence>
<reference evidence="2" key="1">
    <citation type="journal article" date="2021" name="Proc. Natl. Acad. Sci. U.S.A.">
        <title>A Catalog of Tens of Thousands of Viruses from Human Metagenomes Reveals Hidden Associations with Chronic Diseases.</title>
        <authorList>
            <person name="Tisza M.J."/>
            <person name="Buck C.B."/>
        </authorList>
    </citation>
    <scope>NUCLEOTIDE SEQUENCE</scope>
    <source>
        <strain evidence="2">CtAUQ2</strain>
    </source>
</reference>
<accession>A0A8S5MYN7</accession>
<proteinExistence type="predicted"/>
<sequence length="88" mass="9820">MKDKIQKIMSVLNHVFDNVICQDGMKHLIMGVVLTSMLKLFVPIVLVFVVVIAILVAKELVYDEKMAQGTPEPRDLLWGIVGMVLGLL</sequence>
<evidence type="ECO:0000313" key="2">
    <source>
        <dbReference type="EMBL" id="DAD87525.1"/>
    </source>
</evidence>
<dbReference type="EMBL" id="BK015022">
    <property type="protein sequence ID" value="DAD87525.1"/>
    <property type="molecule type" value="Genomic_DNA"/>
</dbReference>